<dbReference type="Gene3D" id="3.30.70.100">
    <property type="match status" value="1"/>
</dbReference>
<accession>A0A151B024</accession>
<dbReference type="GO" id="GO:0046872">
    <property type="term" value="F:metal ion binding"/>
    <property type="evidence" value="ECO:0007669"/>
    <property type="project" value="InterPro"/>
</dbReference>
<proteinExistence type="predicted"/>
<dbReference type="Pfam" id="PF00403">
    <property type="entry name" value="HMA"/>
    <property type="match status" value="1"/>
</dbReference>
<dbReference type="InterPro" id="IPR036163">
    <property type="entry name" value="HMA_dom_sf"/>
</dbReference>
<comment type="caution">
    <text evidence="2">The sequence shown here is derived from an EMBL/GenBank/DDBJ whole genome shotgun (WGS) entry which is preliminary data.</text>
</comment>
<evidence type="ECO:0000313" key="2">
    <source>
        <dbReference type="EMBL" id="KYH33132.1"/>
    </source>
</evidence>
<protein>
    <recommendedName>
        <fullName evidence="1">HMA domain-containing protein</fullName>
    </recommendedName>
</protein>
<dbReference type="Proteomes" id="UP000075670">
    <property type="component" value="Unassembled WGS sequence"/>
</dbReference>
<dbReference type="AlphaFoldDB" id="A0A151B024"/>
<dbReference type="RefSeq" id="WP_062282077.1">
    <property type="nucleotide sequence ID" value="NZ_LTBC01000002.1"/>
</dbReference>
<evidence type="ECO:0000259" key="1">
    <source>
        <dbReference type="PROSITE" id="PS50846"/>
    </source>
</evidence>
<name>A0A151B024_9FIRM</name>
<organism evidence="2 3">
    <name type="scientific">Moorella mulderi DSM 14980</name>
    <dbReference type="NCBI Taxonomy" id="1122241"/>
    <lineage>
        <taxon>Bacteria</taxon>
        <taxon>Bacillati</taxon>
        <taxon>Bacillota</taxon>
        <taxon>Clostridia</taxon>
        <taxon>Neomoorellales</taxon>
        <taxon>Neomoorellaceae</taxon>
        <taxon>Neomoorella</taxon>
    </lineage>
</organism>
<sequence length="100" mass="11535">MSWYSQRAAEILAGQQWQNLRYGYTPELRQVTMTLIVSDMRTGEDAKKITNALGSLPGVINVNVVLERRWVVITYYLPQISLEIIGQHITKLGYHYIHKS</sequence>
<feature type="domain" description="HMA" evidence="1">
    <location>
        <begin position="31"/>
        <end position="97"/>
    </location>
</feature>
<dbReference type="OrthoDB" id="1725052at2"/>
<dbReference type="SUPFAM" id="SSF55008">
    <property type="entry name" value="HMA, heavy metal-associated domain"/>
    <property type="match status" value="1"/>
</dbReference>
<gene>
    <name evidence="2" type="ORF">MOMUL_09110</name>
</gene>
<keyword evidence="3" id="KW-1185">Reference proteome</keyword>
<reference evidence="2 3" key="1">
    <citation type="submission" date="2016-02" db="EMBL/GenBank/DDBJ databases">
        <title>Genome sequence of Moorella mulderi DSM 14980.</title>
        <authorList>
            <person name="Poehlein A."/>
            <person name="Daniel R."/>
        </authorList>
    </citation>
    <scope>NUCLEOTIDE SEQUENCE [LARGE SCALE GENOMIC DNA]</scope>
    <source>
        <strain evidence="2 3">DSM 14980</strain>
    </source>
</reference>
<dbReference type="InterPro" id="IPR006121">
    <property type="entry name" value="HMA_dom"/>
</dbReference>
<evidence type="ECO:0000313" key="3">
    <source>
        <dbReference type="Proteomes" id="UP000075670"/>
    </source>
</evidence>
<dbReference type="PATRIC" id="fig|1122241.3.peg.960"/>
<dbReference type="PROSITE" id="PS50846">
    <property type="entry name" value="HMA_2"/>
    <property type="match status" value="1"/>
</dbReference>
<dbReference type="EMBL" id="LTBC01000002">
    <property type="protein sequence ID" value="KYH33132.1"/>
    <property type="molecule type" value="Genomic_DNA"/>
</dbReference>